<evidence type="ECO:0000313" key="3">
    <source>
        <dbReference type="EMBL" id="KAL0065226.1"/>
    </source>
</evidence>
<keyword evidence="4" id="KW-1185">Reference proteome</keyword>
<feature type="region of interest" description="Disordered" evidence="1">
    <location>
        <begin position="789"/>
        <end position="824"/>
    </location>
</feature>
<gene>
    <name evidence="3" type="ORF">AAF712_007737</name>
</gene>
<protein>
    <recommendedName>
        <fullName evidence="2">Fungal-type protein kinase domain-containing protein</fullName>
    </recommendedName>
</protein>
<dbReference type="Proteomes" id="UP001437256">
    <property type="component" value="Unassembled WGS sequence"/>
</dbReference>
<comment type="caution">
    <text evidence="3">The sequence shown here is derived from an EMBL/GenBank/DDBJ whole genome shotgun (WGS) entry which is preliminary data.</text>
</comment>
<accession>A0ABR2ZU51</accession>
<sequence length="824" mass="94461">MADASNTTDPPQTPPKNRPNTDIKVLRQTPRKVDSTFRRNYKFSAPEFRKVILQTMGRTLPELKVPVFLNGPLPEVSNTVVDETWNVLKTMVWKDGEALLDTSSIDMTKTTRVVGNGGRWGWYESANPTEMGNEDVVYKHIQDICDCIVKAAEVTLHGKKPTARFRCRPTKTALSDTQNSEYRTDADMELVDGSDSKNDRSNLWDSVINAEFKKSDTDLDKVNQNIQQVVGNAAHMLYSDPRRRFRFGLTIENCDTRFWFFSRAVSYVSEGFDFIKDPKPFIQFILALSFVSKEEMGYDLTVKRVEFEGKWIYDYQALNQKGETTWYRTKSLIYNHQSMRILGRAIRVWEVYVLDAQGNPIEEEFNGQRRRRVAVLKDCWLTIDAHSESKTQKLILEAYRQARGLREGDDPAKYFMTILCDIIVMAGGVEDTTHAHFRNGIPPTDRVYELVRKTPHRVSKPSISSGVNSKISRGTGGGFDRIEEEEGSIPKFDRPDNGLPRIYESRKHSRTVFDEVGVRLDDIKDQQVLVDCLVDALSGLEVFYHAGWVHRDISVGNLLRCYNRADGTYVCKITDLEYARPFQEEAGLPHDHKTGTPAYMSVEVQAEAYRFRAAAKSNRLARYGVDDSNGEGSSTTETQDVIPFFHNYLHDVEAIWWIMMWNLFSTIPGTLSVTPEEHTQRTRHADKLFPSSLDGNIARAYLLTDQTDYADRQKRPCFEYLELAKVMGDALEFLRGTYERVERPLEKVLVHDSYKGIHLIMRRIFKAAREHALPHVKFLSEVGEELEKARKRPRTHSLEQAGDKRPAKISNSRDVPPFRLESGN</sequence>
<evidence type="ECO:0000259" key="2">
    <source>
        <dbReference type="Pfam" id="PF17667"/>
    </source>
</evidence>
<name>A0ABR2ZU51_9AGAR</name>
<reference evidence="3 4" key="1">
    <citation type="submission" date="2024-05" db="EMBL/GenBank/DDBJ databases">
        <title>A draft genome resource for the thread blight pathogen Marasmius tenuissimus strain MS-2.</title>
        <authorList>
            <person name="Yulfo-Soto G.E."/>
            <person name="Baruah I.K."/>
            <person name="Amoako-Attah I."/>
            <person name="Bukari Y."/>
            <person name="Meinhardt L.W."/>
            <person name="Bailey B.A."/>
            <person name="Cohen S.P."/>
        </authorList>
    </citation>
    <scope>NUCLEOTIDE SEQUENCE [LARGE SCALE GENOMIC DNA]</scope>
    <source>
        <strain evidence="3 4">MS-2</strain>
    </source>
</reference>
<dbReference type="SUPFAM" id="SSF56112">
    <property type="entry name" value="Protein kinase-like (PK-like)"/>
    <property type="match status" value="1"/>
</dbReference>
<dbReference type="Gene3D" id="1.10.510.10">
    <property type="entry name" value="Transferase(Phosphotransferase) domain 1"/>
    <property type="match status" value="1"/>
</dbReference>
<dbReference type="PANTHER" id="PTHR38248:SF2">
    <property type="entry name" value="FUNK1 11"/>
    <property type="match status" value="1"/>
</dbReference>
<dbReference type="EMBL" id="JBBXMP010000050">
    <property type="protein sequence ID" value="KAL0065226.1"/>
    <property type="molecule type" value="Genomic_DNA"/>
</dbReference>
<evidence type="ECO:0000313" key="4">
    <source>
        <dbReference type="Proteomes" id="UP001437256"/>
    </source>
</evidence>
<dbReference type="InterPro" id="IPR011009">
    <property type="entry name" value="Kinase-like_dom_sf"/>
</dbReference>
<feature type="domain" description="Fungal-type protein kinase" evidence="2">
    <location>
        <begin position="194"/>
        <end position="661"/>
    </location>
</feature>
<dbReference type="Pfam" id="PF17667">
    <property type="entry name" value="Pkinase_fungal"/>
    <property type="match status" value="1"/>
</dbReference>
<proteinExistence type="predicted"/>
<organism evidence="3 4">
    <name type="scientific">Marasmius tenuissimus</name>
    <dbReference type="NCBI Taxonomy" id="585030"/>
    <lineage>
        <taxon>Eukaryota</taxon>
        <taxon>Fungi</taxon>
        <taxon>Dikarya</taxon>
        <taxon>Basidiomycota</taxon>
        <taxon>Agaricomycotina</taxon>
        <taxon>Agaricomycetes</taxon>
        <taxon>Agaricomycetidae</taxon>
        <taxon>Agaricales</taxon>
        <taxon>Marasmiineae</taxon>
        <taxon>Marasmiaceae</taxon>
        <taxon>Marasmius</taxon>
    </lineage>
</organism>
<feature type="region of interest" description="Disordered" evidence="1">
    <location>
        <begin position="1"/>
        <end position="22"/>
    </location>
</feature>
<evidence type="ECO:0000256" key="1">
    <source>
        <dbReference type="SAM" id="MobiDB-lite"/>
    </source>
</evidence>
<feature type="compositionally biased region" description="Polar residues" evidence="1">
    <location>
        <begin position="1"/>
        <end position="10"/>
    </location>
</feature>
<dbReference type="PANTHER" id="PTHR38248">
    <property type="entry name" value="FUNK1 6"/>
    <property type="match status" value="1"/>
</dbReference>
<dbReference type="InterPro" id="IPR040976">
    <property type="entry name" value="Pkinase_fungal"/>
</dbReference>